<dbReference type="PROSITE" id="PS01360">
    <property type="entry name" value="ZF_MYND_1"/>
    <property type="match status" value="1"/>
</dbReference>
<feature type="compositionally biased region" description="Gly residues" evidence="18">
    <location>
        <begin position="744"/>
        <end position="758"/>
    </location>
</feature>
<feature type="region of interest" description="Disordered" evidence="18">
    <location>
        <begin position="838"/>
        <end position="871"/>
    </location>
</feature>
<reference evidence="20 21" key="1">
    <citation type="journal article" date="2007" name="Science">
        <title>The Chlamydomonas genome reveals the evolution of key animal and plant functions.</title>
        <authorList>
            <person name="Merchant S.S."/>
            <person name="Prochnik S.E."/>
            <person name="Vallon O."/>
            <person name="Harris E.H."/>
            <person name="Karpowicz S.J."/>
            <person name="Witman G.B."/>
            <person name="Terry A."/>
            <person name="Salamov A."/>
            <person name="Fritz-Laylin L.K."/>
            <person name="Marechal-Drouard L."/>
            <person name="Marshall W.F."/>
            <person name="Qu L.H."/>
            <person name="Nelson D.R."/>
            <person name="Sanderfoot A.A."/>
            <person name="Spalding M.H."/>
            <person name="Kapitonov V.V."/>
            <person name="Ren Q."/>
            <person name="Ferris P."/>
            <person name="Lindquist E."/>
            <person name="Shapiro H."/>
            <person name="Lucas S.M."/>
            <person name="Grimwood J."/>
            <person name="Schmutz J."/>
            <person name="Cardol P."/>
            <person name="Cerutti H."/>
            <person name="Chanfreau G."/>
            <person name="Chen C.L."/>
            <person name="Cognat V."/>
            <person name="Croft M.T."/>
            <person name="Dent R."/>
            <person name="Dutcher S."/>
            <person name="Fernandez E."/>
            <person name="Fukuzawa H."/>
            <person name="Gonzalez-Ballester D."/>
            <person name="Gonzalez-Halphen D."/>
            <person name="Hallmann A."/>
            <person name="Hanikenne M."/>
            <person name="Hippler M."/>
            <person name="Inwood W."/>
            <person name="Jabbari K."/>
            <person name="Kalanon M."/>
            <person name="Kuras R."/>
            <person name="Lefebvre P.A."/>
            <person name="Lemaire S.D."/>
            <person name="Lobanov A.V."/>
            <person name="Lohr M."/>
            <person name="Manuell A."/>
            <person name="Meier I."/>
            <person name="Mets L."/>
            <person name="Mittag M."/>
            <person name="Mittelmeier T."/>
            <person name="Moroney J.V."/>
            <person name="Moseley J."/>
            <person name="Napoli C."/>
            <person name="Nedelcu A.M."/>
            <person name="Niyogi K."/>
            <person name="Novoselov S.V."/>
            <person name="Paulsen I.T."/>
            <person name="Pazour G."/>
            <person name="Purton S."/>
            <person name="Ral J.P."/>
            <person name="Riano-Pachon D.M."/>
            <person name="Riekhof W."/>
            <person name="Rymarquis L."/>
            <person name="Schroda M."/>
            <person name="Stern D."/>
            <person name="Umen J."/>
            <person name="Willows R."/>
            <person name="Wilson N."/>
            <person name="Zimmer S.L."/>
            <person name="Allmer J."/>
            <person name="Balk J."/>
            <person name="Bisova K."/>
            <person name="Chen C.J."/>
            <person name="Elias M."/>
            <person name="Gendler K."/>
            <person name="Hauser C."/>
            <person name="Lamb M.R."/>
            <person name="Ledford H."/>
            <person name="Long J.C."/>
            <person name="Minagawa J."/>
            <person name="Page M.D."/>
            <person name="Pan J."/>
            <person name="Pootakham W."/>
            <person name="Roje S."/>
            <person name="Rose A."/>
            <person name="Stahlberg E."/>
            <person name="Terauchi A.M."/>
            <person name="Yang P."/>
            <person name="Ball S."/>
            <person name="Bowler C."/>
            <person name="Dieckmann C.L."/>
            <person name="Gladyshev V.N."/>
            <person name="Green P."/>
            <person name="Jorgensen R."/>
            <person name="Mayfield S."/>
            <person name="Mueller-Roeber B."/>
            <person name="Rajamani S."/>
            <person name="Sayre R.T."/>
            <person name="Brokstein P."/>
            <person name="Dubchak I."/>
            <person name="Goodstein D."/>
            <person name="Hornick L."/>
            <person name="Huang Y.W."/>
            <person name="Jhaveri J."/>
            <person name="Luo Y."/>
            <person name="Martinez D."/>
            <person name="Ngau W.C."/>
            <person name="Otillar B."/>
            <person name="Poliakov A."/>
            <person name="Porter A."/>
            <person name="Szajkowski L."/>
            <person name="Werner G."/>
            <person name="Zhou K."/>
            <person name="Grigoriev I.V."/>
            <person name="Rokhsar D.S."/>
            <person name="Grossman A.R."/>
        </authorList>
    </citation>
    <scope>NUCLEOTIDE SEQUENCE [LARGE SCALE GENOMIC DNA]</scope>
    <source>
        <strain evidence="21">CC-503</strain>
    </source>
</reference>
<dbReference type="ExpressionAtlas" id="A0A2K3CTB5">
    <property type="expression patterns" value="baseline"/>
</dbReference>
<feature type="compositionally biased region" description="Gly residues" evidence="18">
    <location>
        <begin position="130"/>
        <end position="140"/>
    </location>
</feature>
<evidence type="ECO:0000256" key="17">
    <source>
        <dbReference type="PROSITE-ProRule" id="PRU00134"/>
    </source>
</evidence>
<feature type="compositionally biased region" description="Gly residues" evidence="18">
    <location>
        <begin position="904"/>
        <end position="914"/>
    </location>
</feature>
<feature type="region of interest" description="Disordered" evidence="18">
    <location>
        <begin position="711"/>
        <end position="758"/>
    </location>
</feature>
<evidence type="ECO:0000256" key="8">
    <source>
        <dbReference type="ARBA" id="ARBA00022771"/>
    </source>
</evidence>
<accession>A0A2K3CTB5</accession>
<feature type="region of interest" description="Disordered" evidence="18">
    <location>
        <begin position="576"/>
        <end position="619"/>
    </location>
</feature>
<keyword evidence="8 17" id="KW-0863">Zinc-finger</keyword>
<dbReference type="GO" id="GO:0009507">
    <property type="term" value="C:chloroplast"/>
    <property type="evidence" value="ECO:0007669"/>
    <property type="project" value="UniProtKB-SubCell"/>
</dbReference>
<feature type="compositionally biased region" description="Low complexity" evidence="18">
    <location>
        <begin position="714"/>
        <end position="728"/>
    </location>
</feature>
<evidence type="ECO:0000256" key="2">
    <source>
        <dbReference type="ARBA" id="ARBA00010794"/>
    </source>
</evidence>
<evidence type="ECO:0000256" key="5">
    <source>
        <dbReference type="ARBA" id="ARBA00022679"/>
    </source>
</evidence>
<feature type="region of interest" description="Disordered" evidence="18">
    <location>
        <begin position="904"/>
        <end position="951"/>
    </location>
</feature>
<evidence type="ECO:0000259" key="19">
    <source>
        <dbReference type="PROSITE" id="PS50865"/>
    </source>
</evidence>
<evidence type="ECO:0000256" key="18">
    <source>
        <dbReference type="SAM" id="MobiDB-lite"/>
    </source>
</evidence>
<evidence type="ECO:0000256" key="7">
    <source>
        <dbReference type="ARBA" id="ARBA00022723"/>
    </source>
</evidence>
<keyword evidence="5" id="KW-0808">Transferase</keyword>
<dbReference type="Proteomes" id="UP000006906">
    <property type="component" value="Chromosome 16"/>
</dbReference>
<feature type="compositionally biased region" description="Low complexity" evidence="18">
    <location>
        <begin position="915"/>
        <end position="943"/>
    </location>
</feature>
<keyword evidence="10" id="KW-0862">Zinc</keyword>
<dbReference type="GO" id="GO:0016301">
    <property type="term" value="F:kinase activity"/>
    <property type="evidence" value="ECO:0000318"/>
    <property type="project" value="GO_Central"/>
</dbReference>
<keyword evidence="9" id="KW-0418">Kinase</keyword>
<dbReference type="SUPFAM" id="SSF144232">
    <property type="entry name" value="HIT/MYND zinc finger-like"/>
    <property type="match status" value="1"/>
</dbReference>
<keyword evidence="6" id="KW-0812">Transmembrane</keyword>
<dbReference type="PANTHER" id="PTHR32523">
    <property type="entry name" value="PHYTOL KINASE 1, CHLOROPLASTIC"/>
    <property type="match status" value="1"/>
</dbReference>
<dbReference type="KEGG" id="cre:CHLRE_16g658150v5"/>
<feature type="compositionally biased region" description="Low complexity" evidence="18">
    <location>
        <begin position="605"/>
        <end position="618"/>
    </location>
</feature>
<dbReference type="GO" id="GO:0010276">
    <property type="term" value="F:phytol kinase activity"/>
    <property type="evidence" value="ECO:0007669"/>
    <property type="project" value="UniProtKB-EC"/>
</dbReference>
<sequence length="1253" mass="128191">MAPKSSDATALASYFSTLDPFSEPNPQQAQKLLALLKNNSGDKASHASVVIAHLWSSQAQVALTQQGRPSAAVRNIFLRTGERLAGVLDNDMTPTALQTGHALLRADLLSVYARYLASVGQQGTAEVAGGSAGGGSGSGGLSPEPLLQRRPDVAEDAAAVVVITQLLDALAGRARNEPALQHPQRKQKQEPVAAETSKAAGSARAHAPPPPTPPPPSLGSELRSGLRHSGLLEHTAAALLRLAAAAPSSGHDGEAAAPQQTWVHVTEATKFLCSAVGGLQHKDAILSLATWHALAPPGSHTPAAAARGAAADVDAAERAAQAVAAVSEQAAEVRPLLSGPCLQFFLCWALGCTRLTVEHVAGLGGEPQEVVAVVSGTHAETASGRRLLMRPLLPGLHTTPEDQLKAACLVLISSAMVMQTTVGGGGGGRSSRCVGAASKSPSSAPYPPARIFDAVRSVLPSFCSPQLRGVDFDCDTERTDASLLLARLIRELPSRAAAARLPGLWRLLLLQLDSGLVDAMLGPLCETARLLLPNEVDAAAAAARGAALLQPPPGLSCSLRCALDAGLLPTLERAVRDPDAWSGPPDECGSDGESRSDDVSARANDCCSSDSGSDSDLSSCERKVDDRLRLMQVLVGVLGGTGAWPALLAHGPLHELVSLIASLGAVMRNLTPLTDVRSAQMNLYLLGVGLTALLQQAVDVLEWDAGRGRGEAVAQQPGLGPAQQPQQLSKGQRKKLKQKASRSGGAGEGASAGGSGGIGGSPSDNAGIYLWFDFCSTKPYAGPVTLPVIAACGGAPPAGSAAAAQQALLVSFALQQWLPPLVALAGFRWETVCQAAQGGEEAESEEEGAAAGRGGAGEAAHATAHGDDGLDETEPKCLRMCAAVLRLLARVAIRAAVLAQGTGGAGAGSGGSATGGSATAAGGAAGSAEGAAAGPDSIAAAPATRDRDPGRELASWLEGVLDPCVPALTQITNAMPAPALAKAKAGRAVVSALLDVVQAYSAAKPAFAKELLNGFQYVVDVDVDESAKGPQDASGRELKLRGSDSEMVPFSTILAEAAISQGRRPLSAFIERVAAESGQLVCLTMLEVQLRGLTKQLTSEFGGVHDRVEAAVATEAAALWRALWSEGGEGGSDWRRRCERACSEWLLAPAEGRLRLREVGVVMGSGGRNNGSDVASASSSASGAWTLCGNPSCTSLHGPSALIQPGAGVCCPHCRQATYCCAECRQQHWAAGHDRACKGGKAAARKDTPAGRQ</sequence>
<keyword evidence="13" id="KW-0472">Membrane</keyword>
<dbReference type="Gramene" id="PNW71530">
    <property type="protein sequence ID" value="PNW71530"/>
    <property type="gene ID" value="CHLRE_16g658150v5"/>
</dbReference>
<evidence type="ECO:0000256" key="3">
    <source>
        <dbReference type="ARBA" id="ARBA00022528"/>
    </source>
</evidence>
<comment type="similarity">
    <text evidence="2">Belongs to the polyprenol kinase family.</text>
</comment>
<feature type="compositionally biased region" description="Pro residues" evidence="18">
    <location>
        <begin position="207"/>
        <end position="217"/>
    </location>
</feature>
<evidence type="ECO:0000256" key="4">
    <source>
        <dbReference type="ARBA" id="ARBA00022640"/>
    </source>
</evidence>
<evidence type="ECO:0000256" key="6">
    <source>
        <dbReference type="ARBA" id="ARBA00022692"/>
    </source>
</evidence>
<feature type="region of interest" description="Disordered" evidence="18">
    <location>
        <begin position="423"/>
        <end position="444"/>
    </location>
</feature>
<keyword evidence="7" id="KW-0479">Metal-binding</keyword>
<feature type="compositionally biased region" description="Basic residues" evidence="18">
    <location>
        <begin position="731"/>
        <end position="740"/>
    </location>
</feature>
<dbReference type="EC" id="2.7.1.182" evidence="15"/>
<evidence type="ECO:0000313" key="21">
    <source>
        <dbReference type="Proteomes" id="UP000006906"/>
    </source>
</evidence>
<keyword evidence="11" id="KW-0809">Transit peptide</keyword>
<evidence type="ECO:0000256" key="9">
    <source>
        <dbReference type="ARBA" id="ARBA00022777"/>
    </source>
</evidence>
<dbReference type="AlphaFoldDB" id="A0A2K3CTB5"/>
<dbReference type="PANTHER" id="PTHR32523:SF8">
    <property type="entry name" value="DOLICHOL KINASE"/>
    <property type="match status" value="1"/>
</dbReference>
<keyword evidence="3" id="KW-0150">Chloroplast</keyword>
<feature type="region of interest" description="Disordered" evidence="18">
    <location>
        <begin position="125"/>
        <end position="147"/>
    </location>
</feature>
<evidence type="ECO:0000256" key="15">
    <source>
        <dbReference type="ARBA" id="ARBA00039024"/>
    </source>
</evidence>
<keyword evidence="21" id="KW-1185">Reference proteome</keyword>
<comment type="pathway">
    <text evidence="14">Cofactor biosynthesis; tocopherol biosynthesis.</text>
</comment>
<protein>
    <recommendedName>
        <fullName evidence="15">phytol kinase</fullName>
        <ecNumber evidence="15">2.7.1.182</ecNumber>
    </recommendedName>
</protein>
<dbReference type="EMBL" id="CM008977">
    <property type="protein sequence ID" value="PNW71530.1"/>
    <property type="molecule type" value="Genomic_DNA"/>
</dbReference>
<evidence type="ECO:0000256" key="12">
    <source>
        <dbReference type="ARBA" id="ARBA00022989"/>
    </source>
</evidence>
<dbReference type="OrthoDB" id="561755at2759"/>
<dbReference type="PROSITE" id="PS50865">
    <property type="entry name" value="ZF_MYND_2"/>
    <property type="match status" value="1"/>
</dbReference>
<dbReference type="GeneID" id="5723404"/>
<evidence type="ECO:0000256" key="1">
    <source>
        <dbReference type="ARBA" id="ARBA00004508"/>
    </source>
</evidence>
<dbReference type="RefSeq" id="XP_042915576.1">
    <property type="nucleotide sequence ID" value="XM_043070934.1"/>
</dbReference>
<gene>
    <name evidence="20" type="ORF">CHLRE_16g658150v5</name>
</gene>
<name>A0A2K3CTB5_CHLRE</name>
<keyword evidence="4" id="KW-0934">Plastid</keyword>
<dbReference type="GO" id="GO:0016020">
    <property type="term" value="C:membrane"/>
    <property type="evidence" value="ECO:0007669"/>
    <property type="project" value="UniProtKB-SubCell"/>
</dbReference>
<feature type="region of interest" description="Disordered" evidence="18">
    <location>
        <begin position="175"/>
        <end position="224"/>
    </location>
</feature>
<organism evidence="20 21">
    <name type="scientific">Chlamydomonas reinhardtii</name>
    <name type="common">Chlamydomonas smithii</name>
    <dbReference type="NCBI Taxonomy" id="3055"/>
    <lineage>
        <taxon>Eukaryota</taxon>
        <taxon>Viridiplantae</taxon>
        <taxon>Chlorophyta</taxon>
        <taxon>core chlorophytes</taxon>
        <taxon>Chlorophyceae</taxon>
        <taxon>CS clade</taxon>
        <taxon>Chlamydomonadales</taxon>
        <taxon>Chlamydomonadaceae</taxon>
        <taxon>Chlamydomonas</taxon>
    </lineage>
</organism>
<comment type="subcellular location">
    <subcellularLocation>
        <location evidence="1">Plastid</location>
        <location evidence="1">Chloroplast membrane</location>
        <topology evidence="1">Multi-pass membrane protein</topology>
    </subcellularLocation>
</comment>
<proteinExistence type="inferred from homology"/>
<evidence type="ECO:0000256" key="10">
    <source>
        <dbReference type="ARBA" id="ARBA00022833"/>
    </source>
</evidence>
<comment type="catalytic activity">
    <reaction evidence="16">
        <text>phytol + CTP = phytyl phosphate + CDP + H(+)</text>
        <dbReference type="Rhea" id="RHEA:38055"/>
        <dbReference type="ChEBI" id="CHEBI:15378"/>
        <dbReference type="ChEBI" id="CHEBI:17327"/>
        <dbReference type="ChEBI" id="CHEBI:37563"/>
        <dbReference type="ChEBI" id="CHEBI:58069"/>
        <dbReference type="ChEBI" id="CHEBI:75483"/>
        <dbReference type="EC" id="2.7.1.182"/>
    </reaction>
</comment>
<dbReference type="InterPro" id="IPR002893">
    <property type="entry name" value="Znf_MYND"/>
</dbReference>
<dbReference type="GO" id="GO:0008270">
    <property type="term" value="F:zinc ion binding"/>
    <property type="evidence" value="ECO:0007669"/>
    <property type="project" value="UniProtKB-KW"/>
</dbReference>
<dbReference type="InterPro" id="IPR039606">
    <property type="entry name" value="Phytol/farnesol_kinase"/>
</dbReference>
<feature type="domain" description="MYND-type" evidence="19">
    <location>
        <begin position="1188"/>
        <end position="1237"/>
    </location>
</feature>
<evidence type="ECO:0000256" key="14">
    <source>
        <dbReference type="ARBA" id="ARBA00024015"/>
    </source>
</evidence>
<dbReference type="InParanoid" id="A0A2K3CTB5"/>
<evidence type="ECO:0000256" key="13">
    <source>
        <dbReference type="ARBA" id="ARBA00023136"/>
    </source>
</evidence>
<evidence type="ECO:0000256" key="11">
    <source>
        <dbReference type="ARBA" id="ARBA00022946"/>
    </source>
</evidence>
<evidence type="ECO:0000256" key="16">
    <source>
        <dbReference type="ARBA" id="ARBA00048889"/>
    </source>
</evidence>
<evidence type="ECO:0000313" key="20">
    <source>
        <dbReference type="EMBL" id="PNW71530.1"/>
    </source>
</evidence>
<keyword evidence="12" id="KW-1133">Transmembrane helix</keyword>